<comment type="caution">
    <text evidence="25">The sequence shown here is derived from an EMBL/GenBank/DDBJ whole genome shotgun (WGS) entry which is preliminary data.</text>
</comment>
<evidence type="ECO:0000256" key="12">
    <source>
        <dbReference type="ARBA" id="ARBA00022777"/>
    </source>
</evidence>
<feature type="active site" description="Proton acceptor" evidence="20">
    <location>
        <position position="74"/>
    </location>
</feature>
<comment type="cofactor">
    <cofactor evidence="23">
        <name>Mg(2+)</name>
        <dbReference type="ChEBI" id="CHEBI:18420"/>
    </cofactor>
    <text evidence="23">Mn(2+), Zn(2+), Cd(2+) and Co(2+) support activity to lesser extents.</text>
</comment>
<comment type="similarity">
    <text evidence="2 24">Belongs to the bacterial diacylglycerol kinase family.</text>
</comment>
<comment type="caution">
    <text evidence="24">Lacks conserved residue(s) required for the propagation of feature annotation.</text>
</comment>
<keyword evidence="17 24" id="KW-0472">Membrane</keyword>
<evidence type="ECO:0000256" key="9">
    <source>
        <dbReference type="ARBA" id="ARBA00022692"/>
    </source>
</evidence>
<feature type="binding site" evidence="22">
    <location>
        <position position="33"/>
    </location>
    <ligand>
        <name>ATP</name>
        <dbReference type="ChEBI" id="CHEBI:30616"/>
    </ligand>
</feature>
<evidence type="ECO:0000256" key="14">
    <source>
        <dbReference type="ARBA" id="ARBA00022842"/>
    </source>
</evidence>
<keyword evidence="12 24" id="KW-0418">Kinase</keyword>
<feature type="binding site" evidence="21">
    <location>
        <position position="103"/>
    </location>
    <ligand>
        <name>substrate</name>
    </ligand>
</feature>
<keyword evidence="19 24" id="KW-1208">Phospholipid metabolism</keyword>
<keyword evidence="7 24" id="KW-0997">Cell inner membrane</keyword>
<reference evidence="25 26" key="1">
    <citation type="submission" date="2018-03" db="EMBL/GenBank/DDBJ databases">
        <title>Cereibacter changlensis.</title>
        <authorList>
            <person name="Meyer T.E."/>
            <person name="Miller S."/>
            <person name="Lodha T."/>
            <person name="Gandham S."/>
            <person name="Chintalapati S."/>
            <person name="Chintalapati V.R."/>
        </authorList>
    </citation>
    <scope>NUCLEOTIDE SEQUENCE [LARGE SCALE GENOMIC DNA]</scope>
    <source>
        <strain evidence="25 26">JA139</strain>
    </source>
</reference>
<comment type="subcellular location">
    <subcellularLocation>
        <location evidence="1 24">Cell inner membrane</location>
        <topology evidence="1 24">Multi-pass membrane protein</topology>
    </subcellularLocation>
</comment>
<organism evidence="25 26">
    <name type="scientific">Cereibacter changlensis JA139</name>
    <dbReference type="NCBI Taxonomy" id="1188249"/>
    <lineage>
        <taxon>Bacteria</taxon>
        <taxon>Pseudomonadati</taxon>
        <taxon>Pseudomonadota</taxon>
        <taxon>Alphaproteobacteria</taxon>
        <taxon>Rhodobacterales</taxon>
        <taxon>Paracoccaceae</taxon>
        <taxon>Cereibacter</taxon>
    </lineage>
</organism>
<keyword evidence="14 23" id="KW-0460">Magnesium</keyword>
<evidence type="ECO:0000256" key="11">
    <source>
        <dbReference type="ARBA" id="ARBA00022741"/>
    </source>
</evidence>
<evidence type="ECO:0000256" key="13">
    <source>
        <dbReference type="ARBA" id="ARBA00022840"/>
    </source>
</evidence>
<feature type="transmembrane region" description="Helical" evidence="24">
    <location>
        <begin position="61"/>
        <end position="84"/>
    </location>
</feature>
<dbReference type="EMBL" id="PZKG01000059">
    <property type="protein sequence ID" value="PTE21235.1"/>
    <property type="molecule type" value="Genomic_DNA"/>
</dbReference>
<evidence type="ECO:0000256" key="21">
    <source>
        <dbReference type="PIRSR" id="PIRSR600829-2"/>
    </source>
</evidence>
<evidence type="ECO:0000256" key="22">
    <source>
        <dbReference type="PIRSR" id="PIRSR600829-3"/>
    </source>
</evidence>
<evidence type="ECO:0000256" key="18">
    <source>
        <dbReference type="ARBA" id="ARBA00023209"/>
    </source>
</evidence>
<evidence type="ECO:0000256" key="15">
    <source>
        <dbReference type="ARBA" id="ARBA00022989"/>
    </source>
</evidence>
<evidence type="ECO:0000256" key="1">
    <source>
        <dbReference type="ARBA" id="ARBA00004429"/>
    </source>
</evidence>
<evidence type="ECO:0000256" key="24">
    <source>
        <dbReference type="RuleBase" id="RU363065"/>
    </source>
</evidence>
<evidence type="ECO:0000256" key="19">
    <source>
        <dbReference type="ARBA" id="ARBA00023264"/>
    </source>
</evidence>
<keyword evidence="5" id="KW-1003">Cell membrane</keyword>
<keyword evidence="8 24" id="KW-0808">Transferase</keyword>
<evidence type="ECO:0000256" key="2">
    <source>
        <dbReference type="ARBA" id="ARBA00005967"/>
    </source>
</evidence>
<dbReference type="EC" id="2.7.1.107" evidence="3 24"/>
<evidence type="ECO:0000256" key="6">
    <source>
        <dbReference type="ARBA" id="ARBA00022516"/>
    </source>
</evidence>
<name>A0A2T4JTL0_9RHOB</name>
<comment type="function">
    <text evidence="24">Catalyzes the ATP-dependent phosphorylation of sn-l,2-diacylglycerol (DAG) to phosphatidic acid. Involved in the recycling of diacylglycerol produced as a by-product during membrane-derived oligosaccharide (MDO) biosynthesis.</text>
</comment>
<evidence type="ECO:0000256" key="3">
    <source>
        <dbReference type="ARBA" id="ARBA00012133"/>
    </source>
</evidence>
<evidence type="ECO:0000256" key="7">
    <source>
        <dbReference type="ARBA" id="ARBA00022519"/>
    </source>
</evidence>
<evidence type="ECO:0000313" key="25">
    <source>
        <dbReference type="EMBL" id="PTE21235.1"/>
    </source>
</evidence>
<dbReference type="CDD" id="cd14264">
    <property type="entry name" value="DAGK_IM"/>
    <property type="match status" value="1"/>
</dbReference>
<accession>A0A2T4JTL0</accession>
<dbReference type="GO" id="GO:0005524">
    <property type="term" value="F:ATP binding"/>
    <property type="evidence" value="ECO:0007669"/>
    <property type="project" value="UniProtKB-KW"/>
</dbReference>
<feature type="binding site" evidence="21">
    <location>
        <position position="74"/>
    </location>
    <ligand>
        <name>substrate</name>
    </ligand>
</feature>
<evidence type="ECO:0000256" key="4">
    <source>
        <dbReference type="ARBA" id="ARBA00017575"/>
    </source>
</evidence>
<keyword evidence="9 24" id="KW-0812">Transmembrane</keyword>
<dbReference type="GO" id="GO:0046872">
    <property type="term" value="F:metal ion binding"/>
    <property type="evidence" value="ECO:0007669"/>
    <property type="project" value="UniProtKB-KW"/>
</dbReference>
<dbReference type="Pfam" id="PF01219">
    <property type="entry name" value="DAGK_prokar"/>
    <property type="match status" value="1"/>
</dbReference>
<gene>
    <name evidence="25" type="ORF">C5F48_13320</name>
</gene>
<evidence type="ECO:0000256" key="17">
    <source>
        <dbReference type="ARBA" id="ARBA00023136"/>
    </source>
</evidence>
<proteinExistence type="inferred from homology"/>
<keyword evidence="11 22" id="KW-0547">Nucleotide-binding</keyword>
<protein>
    <recommendedName>
        <fullName evidence="4 24">Diacylglycerol kinase</fullName>
        <ecNumber evidence="3 24">2.7.1.107</ecNumber>
    </recommendedName>
</protein>
<sequence>MTETSRPARIDGPRHLLAAGSYSLGGLRRLWLETAFRHELAGGAMAAALLALRGAERWEMAVFAVLFLLLIAVEALNTAIEVLVDRVSPGWSEAARDAKDLGSLAVLCVLAGNALFLILALL</sequence>
<keyword evidence="15 24" id="KW-1133">Transmembrane helix</keyword>
<dbReference type="GO" id="GO:0006654">
    <property type="term" value="P:phosphatidic acid biosynthetic process"/>
    <property type="evidence" value="ECO:0007669"/>
    <property type="project" value="InterPro"/>
</dbReference>
<evidence type="ECO:0000256" key="10">
    <source>
        <dbReference type="ARBA" id="ARBA00022723"/>
    </source>
</evidence>
<keyword evidence="18" id="KW-0594">Phospholipid biosynthesis</keyword>
<dbReference type="Gene3D" id="1.10.287.3610">
    <property type="match status" value="1"/>
</dbReference>
<feature type="binding site" evidence="22">
    <location>
        <position position="22"/>
    </location>
    <ligand>
        <name>ATP</name>
        <dbReference type="ChEBI" id="CHEBI:30616"/>
    </ligand>
</feature>
<feature type="binding site" evidence="21">
    <location>
        <begin position="35"/>
        <end position="39"/>
    </location>
    <ligand>
        <name>substrate</name>
    </ligand>
</feature>
<keyword evidence="10 23" id="KW-0479">Metal-binding</keyword>
<comment type="catalytic activity">
    <reaction evidence="24">
        <text>a 1,2-diacyl-sn-glycerol + ATP = a 1,2-diacyl-sn-glycero-3-phosphate + ADP + H(+)</text>
        <dbReference type="Rhea" id="RHEA:10272"/>
        <dbReference type="ChEBI" id="CHEBI:15378"/>
        <dbReference type="ChEBI" id="CHEBI:17815"/>
        <dbReference type="ChEBI" id="CHEBI:30616"/>
        <dbReference type="ChEBI" id="CHEBI:58608"/>
        <dbReference type="ChEBI" id="CHEBI:456216"/>
        <dbReference type="EC" id="2.7.1.107"/>
    </reaction>
</comment>
<evidence type="ECO:0000313" key="26">
    <source>
        <dbReference type="Proteomes" id="UP000241010"/>
    </source>
</evidence>
<keyword evidence="16 24" id="KW-0443">Lipid metabolism</keyword>
<keyword evidence="13 22" id="KW-0067">ATP-binding</keyword>
<dbReference type="InterPro" id="IPR033718">
    <property type="entry name" value="DAGK_prok"/>
</dbReference>
<evidence type="ECO:0000256" key="5">
    <source>
        <dbReference type="ARBA" id="ARBA00022475"/>
    </source>
</evidence>
<evidence type="ECO:0000256" key="20">
    <source>
        <dbReference type="PIRSR" id="PIRSR600829-1"/>
    </source>
</evidence>
<evidence type="ECO:0000256" key="8">
    <source>
        <dbReference type="ARBA" id="ARBA00022679"/>
    </source>
</evidence>
<dbReference type="GO" id="GO:0004143">
    <property type="term" value="F:ATP-dependent diacylglycerol kinase activity"/>
    <property type="evidence" value="ECO:0007669"/>
    <property type="project" value="UniProtKB-EC"/>
</dbReference>
<dbReference type="Proteomes" id="UP000241010">
    <property type="component" value="Unassembled WGS sequence"/>
</dbReference>
<dbReference type="PANTHER" id="PTHR34299:SF1">
    <property type="entry name" value="DIACYLGLYCEROL KINASE"/>
    <property type="match status" value="1"/>
</dbReference>
<dbReference type="GO" id="GO:0005886">
    <property type="term" value="C:plasma membrane"/>
    <property type="evidence" value="ECO:0007669"/>
    <property type="project" value="UniProtKB-SubCell"/>
</dbReference>
<feature type="binding site" evidence="22">
    <location>
        <begin position="99"/>
        <end position="100"/>
    </location>
    <ligand>
        <name>ATP</name>
        <dbReference type="ChEBI" id="CHEBI:30616"/>
    </ligand>
</feature>
<feature type="binding site" evidence="22">
    <location>
        <position position="81"/>
    </location>
    <ligand>
        <name>ATP</name>
        <dbReference type="ChEBI" id="CHEBI:30616"/>
    </ligand>
</feature>
<dbReference type="PROSITE" id="PS01069">
    <property type="entry name" value="DAGK_PROKAR"/>
    <property type="match status" value="1"/>
</dbReference>
<keyword evidence="26" id="KW-1185">Reference proteome</keyword>
<evidence type="ECO:0000256" key="16">
    <source>
        <dbReference type="ARBA" id="ARBA00023098"/>
    </source>
</evidence>
<dbReference type="AlphaFoldDB" id="A0A2T4JTL0"/>
<dbReference type="OrthoDB" id="9796011at2"/>
<feature type="binding site" evidence="23">
    <location>
        <position position="33"/>
    </location>
    <ligand>
        <name>a divalent metal cation</name>
        <dbReference type="ChEBI" id="CHEBI:60240"/>
    </ligand>
</feature>
<dbReference type="InterPro" id="IPR036945">
    <property type="entry name" value="DAGK_sf"/>
</dbReference>
<dbReference type="InterPro" id="IPR000829">
    <property type="entry name" value="DAGK"/>
</dbReference>
<feature type="transmembrane region" description="Helical" evidence="24">
    <location>
        <begin position="104"/>
        <end position="121"/>
    </location>
</feature>
<feature type="binding site" evidence="23">
    <location>
        <position position="81"/>
    </location>
    <ligand>
        <name>a divalent metal cation</name>
        <dbReference type="ChEBI" id="CHEBI:60240"/>
    </ligand>
</feature>
<evidence type="ECO:0000256" key="23">
    <source>
        <dbReference type="PIRSR" id="PIRSR600829-4"/>
    </source>
</evidence>
<dbReference type="RefSeq" id="WP_107664396.1">
    <property type="nucleotide sequence ID" value="NZ_PZKG01000059.1"/>
</dbReference>
<keyword evidence="6" id="KW-0444">Lipid biosynthesis</keyword>
<dbReference type="PANTHER" id="PTHR34299">
    <property type="entry name" value="DIACYLGLYCEROL KINASE"/>
    <property type="match status" value="1"/>
</dbReference>